<keyword evidence="4 6" id="KW-1133">Transmembrane helix</keyword>
<proteinExistence type="predicted"/>
<dbReference type="InParanoid" id="A0A1B4XET5"/>
<dbReference type="PANTHER" id="PTHR23504:SF15">
    <property type="entry name" value="MAJOR FACILITATOR SUPERFAMILY (MFS) PROFILE DOMAIN-CONTAINING PROTEIN"/>
    <property type="match status" value="1"/>
</dbReference>
<feature type="domain" description="Major facilitator superfamily (MFS) profile" evidence="7">
    <location>
        <begin position="14"/>
        <end position="405"/>
    </location>
</feature>
<evidence type="ECO:0000256" key="2">
    <source>
        <dbReference type="ARBA" id="ARBA00022448"/>
    </source>
</evidence>
<dbReference type="PRINTS" id="PR01035">
    <property type="entry name" value="TCRTETA"/>
</dbReference>
<feature type="transmembrane region" description="Helical" evidence="6">
    <location>
        <begin position="228"/>
        <end position="253"/>
    </location>
</feature>
<feature type="transmembrane region" description="Helical" evidence="6">
    <location>
        <begin position="353"/>
        <end position="377"/>
    </location>
</feature>
<evidence type="ECO:0000256" key="4">
    <source>
        <dbReference type="ARBA" id="ARBA00022989"/>
    </source>
</evidence>
<dbReference type="CDD" id="cd17330">
    <property type="entry name" value="MFS_SLC46_TetA_like"/>
    <property type="match status" value="1"/>
</dbReference>
<dbReference type="EMBL" id="AP014879">
    <property type="protein sequence ID" value="BAV33308.1"/>
    <property type="molecule type" value="Genomic_DNA"/>
</dbReference>
<dbReference type="InterPro" id="IPR011701">
    <property type="entry name" value="MFS"/>
</dbReference>
<feature type="transmembrane region" description="Helical" evidence="6">
    <location>
        <begin position="52"/>
        <end position="74"/>
    </location>
</feature>
<dbReference type="FunCoup" id="A0A1B4XET5">
    <property type="interactions" value="191"/>
</dbReference>
<keyword evidence="3 6" id="KW-0812">Transmembrane</keyword>
<keyword evidence="9" id="KW-1185">Reference proteome</keyword>
<sequence length="408" mass="42545">MNIADDATRGWSIRLFLLLAAAFTIAVGYGVILPVLPFFLERVTAEGGRFSVSWHTGMLTGVYMFALFVFAPLWGYISDRLGRRPVILLGLAGFSATMVLFGLAGNLTIAYLARALGGLFSAAVLPVTLAYVGDANALAQRARGFAWLSAANALGSLTGPALAGWLSNVRLPAAIAGDILPAGSIALPFFAAAVMGGLVWLGIYFWFSKAAPVPRAEDVNTSTPKNQPLTGLLILTLLVTFGHGSFMVVIALLGQQILNLAPSRIGIMFMECSLVMIVAQVLIFMPLVKRLGRHLLAPAFIVMAVAVGLIPYTVNYSILLVLVGLTAVTSGLLIPALTYLISSAGGSQQGAALGRQTSVASLGQALGSAAAGVLFGLMMPAPFWLTAGLLVIGAGIGLVVARRALFRG</sequence>
<accession>A0A1B4XET5</accession>
<comment type="subcellular location">
    <subcellularLocation>
        <location evidence="1">Membrane</location>
        <topology evidence="1">Multi-pass membrane protein</topology>
    </subcellularLocation>
</comment>
<dbReference type="Gene3D" id="1.20.1250.20">
    <property type="entry name" value="MFS general substrate transporter like domains"/>
    <property type="match status" value="1"/>
</dbReference>
<dbReference type="Pfam" id="PF07690">
    <property type="entry name" value="MFS_1"/>
    <property type="match status" value="2"/>
</dbReference>
<dbReference type="OrthoDB" id="65739at2"/>
<dbReference type="RefSeq" id="WP_096360183.1">
    <property type="nucleotide sequence ID" value="NZ_AP014879.1"/>
</dbReference>
<evidence type="ECO:0000313" key="9">
    <source>
        <dbReference type="Proteomes" id="UP000243180"/>
    </source>
</evidence>
<dbReference type="PROSITE" id="PS50850">
    <property type="entry name" value="MFS"/>
    <property type="match status" value="1"/>
</dbReference>
<dbReference type="InterPro" id="IPR020846">
    <property type="entry name" value="MFS_dom"/>
</dbReference>
<feature type="transmembrane region" description="Helical" evidence="6">
    <location>
        <begin position="185"/>
        <end position="207"/>
    </location>
</feature>
<feature type="transmembrane region" description="Helical" evidence="6">
    <location>
        <begin position="15"/>
        <end position="40"/>
    </location>
</feature>
<gene>
    <name evidence="8" type="ORF">SCL_0992</name>
</gene>
<feature type="transmembrane region" description="Helical" evidence="6">
    <location>
        <begin position="86"/>
        <end position="105"/>
    </location>
</feature>
<dbReference type="GO" id="GO:0016020">
    <property type="term" value="C:membrane"/>
    <property type="evidence" value="ECO:0007669"/>
    <property type="project" value="UniProtKB-SubCell"/>
</dbReference>
<evidence type="ECO:0000256" key="3">
    <source>
        <dbReference type="ARBA" id="ARBA00022692"/>
    </source>
</evidence>
<evidence type="ECO:0000313" key="8">
    <source>
        <dbReference type="EMBL" id="BAV33308.1"/>
    </source>
</evidence>
<reference evidence="8 9" key="1">
    <citation type="submission" date="2015-05" db="EMBL/GenBank/DDBJ databases">
        <title>Complete genome sequence of a sulfur-oxidizing gammaproteobacterium strain HA5.</title>
        <authorList>
            <person name="Miura A."/>
            <person name="Kojima H."/>
            <person name="Fukui M."/>
        </authorList>
    </citation>
    <scope>NUCLEOTIDE SEQUENCE [LARGE SCALE GENOMIC DNA]</scope>
    <source>
        <strain evidence="8 9">HA5</strain>
    </source>
</reference>
<evidence type="ECO:0000256" key="6">
    <source>
        <dbReference type="SAM" id="Phobius"/>
    </source>
</evidence>
<evidence type="ECO:0000256" key="5">
    <source>
        <dbReference type="ARBA" id="ARBA00023136"/>
    </source>
</evidence>
<dbReference type="SUPFAM" id="SSF103473">
    <property type="entry name" value="MFS general substrate transporter"/>
    <property type="match status" value="1"/>
</dbReference>
<dbReference type="AlphaFoldDB" id="A0A1B4XET5"/>
<keyword evidence="5 6" id="KW-0472">Membrane</keyword>
<feature type="transmembrane region" description="Helical" evidence="6">
    <location>
        <begin position="318"/>
        <end position="341"/>
    </location>
</feature>
<dbReference type="GO" id="GO:0022857">
    <property type="term" value="F:transmembrane transporter activity"/>
    <property type="evidence" value="ECO:0007669"/>
    <property type="project" value="InterPro"/>
</dbReference>
<feature type="transmembrane region" description="Helical" evidence="6">
    <location>
        <begin position="295"/>
        <end position="312"/>
    </location>
</feature>
<keyword evidence="2" id="KW-0813">Transport</keyword>
<feature type="transmembrane region" description="Helical" evidence="6">
    <location>
        <begin position="383"/>
        <end position="401"/>
    </location>
</feature>
<dbReference type="InterPro" id="IPR036259">
    <property type="entry name" value="MFS_trans_sf"/>
</dbReference>
<organism evidence="8 9">
    <name type="scientific">Sulfuricaulis limicola</name>
    <dbReference type="NCBI Taxonomy" id="1620215"/>
    <lineage>
        <taxon>Bacteria</taxon>
        <taxon>Pseudomonadati</taxon>
        <taxon>Pseudomonadota</taxon>
        <taxon>Gammaproteobacteria</taxon>
        <taxon>Acidiferrobacterales</taxon>
        <taxon>Acidiferrobacteraceae</taxon>
        <taxon>Sulfuricaulis</taxon>
    </lineage>
</organism>
<feature type="transmembrane region" description="Helical" evidence="6">
    <location>
        <begin position="144"/>
        <end position="165"/>
    </location>
</feature>
<dbReference type="Proteomes" id="UP000243180">
    <property type="component" value="Chromosome"/>
</dbReference>
<evidence type="ECO:0000259" key="7">
    <source>
        <dbReference type="PROSITE" id="PS50850"/>
    </source>
</evidence>
<protein>
    <submittedName>
        <fullName evidence="8">MFS transporter</fullName>
    </submittedName>
</protein>
<feature type="transmembrane region" description="Helical" evidence="6">
    <location>
        <begin position="265"/>
        <end position="288"/>
    </location>
</feature>
<dbReference type="KEGG" id="slim:SCL_0992"/>
<feature type="transmembrane region" description="Helical" evidence="6">
    <location>
        <begin position="111"/>
        <end position="132"/>
    </location>
</feature>
<name>A0A1B4XET5_9GAMM</name>
<evidence type="ECO:0000256" key="1">
    <source>
        <dbReference type="ARBA" id="ARBA00004141"/>
    </source>
</evidence>
<dbReference type="PANTHER" id="PTHR23504">
    <property type="entry name" value="MAJOR FACILITATOR SUPERFAMILY DOMAIN-CONTAINING PROTEIN 10"/>
    <property type="match status" value="1"/>
</dbReference>
<dbReference type="InterPro" id="IPR001958">
    <property type="entry name" value="Tet-R_TetA/multi-R_MdtG-like"/>
</dbReference>